<dbReference type="InterPro" id="IPR027417">
    <property type="entry name" value="P-loop_NTPase"/>
</dbReference>
<dbReference type="PANTHER" id="PTHR10695">
    <property type="entry name" value="DEPHOSPHO-COA KINASE-RELATED"/>
    <property type="match status" value="1"/>
</dbReference>
<dbReference type="Pfam" id="PF01121">
    <property type="entry name" value="CoaE"/>
    <property type="match status" value="1"/>
</dbReference>
<dbReference type="GO" id="GO:0005524">
    <property type="term" value="F:ATP binding"/>
    <property type="evidence" value="ECO:0007669"/>
    <property type="project" value="UniProtKB-KW"/>
</dbReference>
<reference evidence="8" key="1">
    <citation type="submission" date="2018-05" db="EMBL/GenBank/DDBJ databases">
        <authorList>
            <person name="Lanie J.A."/>
            <person name="Ng W.-L."/>
            <person name="Kazmierczak K.M."/>
            <person name="Andrzejewski T.M."/>
            <person name="Davidsen T.M."/>
            <person name="Wayne K.J."/>
            <person name="Tettelin H."/>
            <person name="Glass J.I."/>
            <person name="Rusch D."/>
            <person name="Podicherti R."/>
            <person name="Tsui H.-C.T."/>
            <person name="Winkler M.E."/>
        </authorList>
    </citation>
    <scope>NUCLEOTIDE SEQUENCE</scope>
</reference>
<evidence type="ECO:0000256" key="3">
    <source>
        <dbReference type="ARBA" id="ARBA00022679"/>
    </source>
</evidence>
<keyword evidence="3" id="KW-0808">Transferase</keyword>
<dbReference type="GO" id="GO:0015937">
    <property type="term" value="P:coenzyme A biosynthetic process"/>
    <property type="evidence" value="ECO:0007669"/>
    <property type="project" value="UniProtKB-KW"/>
</dbReference>
<dbReference type="PROSITE" id="PS51219">
    <property type="entry name" value="DPCK"/>
    <property type="match status" value="1"/>
</dbReference>
<dbReference type="HAMAP" id="MF_00376">
    <property type="entry name" value="Dephospho_CoA_kinase"/>
    <property type="match status" value="1"/>
</dbReference>
<keyword evidence="5" id="KW-0418">Kinase</keyword>
<evidence type="ECO:0000313" key="8">
    <source>
        <dbReference type="EMBL" id="SVA43994.1"/>
    </source>
</evidence>
<evidence type="ECO:0000256" key="1">
    <source>
        <dbReference type="ARBA" id="ARBA00009018"/>
    </source>
</evidence>
<evidence type="ECO:0000256" key="2">
    <source>
        <dbReference type="ARBA" id="ARBA00022490"/>
    </source>
</evidence>
<evidence type="ECO:0000256" key="7">
    <source>
        <dbReference type="ARBA" id="ARBA00022993"/>
    </source>
</evidence>
<dbReference type="AlphaFoldDB" id="A0A381VUQ0"/>
<dbReference type="EMBL" id="UINC01009835">
    <property type="protein sequence ID" value="SVA43994.1"/>
    <property type="molecule type" value="Genomic_DNA"/>
</dbReference>
<sequence>MLKIGLTGGIGTGKSSVMEAFQSFGAAVLNADLLGHDAYLPGTIGFEKVVTEFGQEIVNSDGEIDRKKLGPIVFSDTSKMDRLNQIMHPLIRDLIEKRLATLESNQTKVAVVEAAILIEAGWKSVFDEIWVVIADREKVINRLGIRNGLSRDDAVRRIDSQMSDDERIKRGDIVVENTGSMEDLQTRVHSLWSRRISE</sequence>
<keyword evidence="2" id="KW-0963">Cytoplasm</keyword>
<accession>A0A381VUQ0</accession>
<proteinExistence type="inferred from homology"/>
<dbReference type="NCBIfam" id="TIGR00152">
    <property type="entry name" value="dephospho-CoA kinase"/>
    <property type="match status" value="1"/>
</dbReference>
<dbReference type="GO" id="GO:0004140">
    <property type="term" value="F:dephospho-CoA kinase activity"/>
    <property type="evidence" value="ECO:0007669"/>
    <property type="project" value="InterPro"/>
</dbReference>
<dbReference type="InterPro" id="IPR001977">
    <property type="entry name" value="Depp_CoAkinase"/>
</dbReference>
<name>A0A381VUQ0_9ZZZZ</name>
<evidence type="ECO:0008006" key="9">
    <source>
        <dbReference type="Google" id="ProtNLM"/>
    </source>
</evidence>
<dbReference type="FunFam" id="3.40.50.300:FF:000991">
    <property type="entry name" value="Dephospho-CoA kinase"/>
    <property type="match status" value="1"/>
</dbReference>
<evidence type="ECO:0000256" key="5">
    <source>
        <dbReference type="ARBA" id="ARBA00022777"/>
    </source>
</evidence>
<comment type="similarity">
    <text evidence="1">Belongs to the CoaE family.</text>
</comment>
<dbReference type="SUPFAM" id="SSF52540">
    <property type="entry name" value="P-loop containing nucleoside triphosphate hydrolases"/>
    <property type="match status" value="1"/>
</dbReference>
<dbReference type="CDD" id="cd02022">
    <property type="entry name" value="DPCK"/>
    <property type="match status" value="1"/>
</dbReference>
<keyword evidence="7" id="KW-0173">Coenzyme A biosynthesis</keyword>
<evidence type="ECO:0000256" key="4">
    <source>
        <dbReference type="ARBA" id="ARBA00022741"/>
    </source>
</evidence>
<organism evidence="8">
    <name type="scientific">marine metagenome</name>
    <dbReference type="NCBI Taxonomy" id="408172"/>
    <lineage>
        <taxon>unclassified sequences</taxon>
        <taxon>metagenomes</taxon>
        <taxon>ecological metagenomes</taxon>
    </lineage>
</organism>
<dbReference type="PANTHER" id="PTHR10695:SF46">
    <property type="entry name" value="BIFUNCTIONAL COENZYME A SYNTHASE-RELATED"/>
    <property type="match status" value="1"/>
</dbReference>
<keyword evidence="6" id="KW-0067">ATP-binding</keyword>
<evidence type="ECO:0000256" key="6">
    <source>
        <dbReference type="ARBA" id="ARBA00022840"/>
    </source>
</evidence>
<keyword evidence="4" id="KW-0547">Nucleotide-binding</keyword>
<dbReference type="Gene3D" id="3.40.50.300">
    <property type="entry name" value="P-loop containing nucleotide triphosphate hydrolases"/>
    <property type="match status" value="1"/>
</dbReference>
<protein>
    <recommendedName>
        <fullName evidence="9">Dephospho-CoA kinase</fullName>
    </recommendedName>
</protein>
<gene>
    <name evidence="8" type="ORF">METZ01_LOCUS96848</name>
</gene>